<proteinExistence type="predicted"/>
<evidence type="ECO:0000313" key="2">
    <source>
        <dbReference type="Proteomes" id="UP000308600"/>
    </source>
</evidence>
<evidence type="ECO:0000313" key="1">
    <source>
        <dbReference type="EMBL" id="TFK75721.1"/>
    </source>
</evidence>
<feature type="non-terminal residue" evidence="1">
    <location>
        <position position="1"/>
    </location>
</feature>
<accession>A0ACD3BDK0</accession>
<feature type="non-terminal residue" evidence="1">
    <location>
        <position position="194"/>
    </location>
</feature>
<dbReference type="Proteomes" id="UP000308600">
    <property type="component" value="Unassembled WGS sequence"/>
</dbReference>
<dbReference type="EMBL" id="ML208262">
    <property type="protein sequence ID" value="TFK75721.1"/>
    <property type="molecule type" value="Genomic_DNA"/>
</dbReference>
<reference evidence="1 2" key="1">
    <citation type="journal article" date="2019" name="Nat. Ecol. Evol.">
        <title>Megaphylogeny resolves global patterns of mushroom evolution.</title>
        <authorList>
            <person name="Varga T."/>
            <person name="Krizsan K."/>
            <person name="Foldi C."/>
            <person name="Dima B."/>
            <person name="Sanchez-Garcia M."/>
            <person name="Sanchez-Ramirez S."/>
            <person name="Szollosi G.J."/>
            <person name="Szarkandi J.G."/>
            <person name="Papp V."/>
            <person name="Albert L."/>
            <person name="Andreopoulos W."/>
            <person name="Angelini C."/>
            <person name="Antonin V."/>
            <person name="Barry K.W."/>
            <person name="Bougher N.L."/>
            <person name="Buchanan P."/>
            <person name="Buyck B."/>
            <person name="Bense V."/>
            <person name="Catcheside P."/>
            <person name="Chovatia M."/>
            <person name="Cooper J."/>
            <person name="Damon W."/>
            <person name="Desjardin D."/>
            <person name="Finy P."/>
            <person name="Geml J."/>
            <person name="Haridas S."/>
            <person name="Hughes K."/>
            <person name="Justo A."/>
            <person name="Karasinski D."/>
            <person name="Kautmanova I."/>
            <person name="Kiss B."/>
            <person name="Kocsube S."/>
            <person name="Kotiranta H."/>
            <person name="LaButti K.M."/>
            <person name="Lechner B.E."/>
            <person name="Liimatainen K."/>
            <person name="Lipzen A."/>
            <person name="Lukacs Z."/>
            <person name="Mihaltcheva S."/>
            <person name="Morgado L.N."/>
            <person name="Niskanen T."/>
            <person name="Noordeloos M.E."/>
            <person name="Ohm R.A."/>
            <person name="Ortiz-Santana B."/>
            <person name="Ovrebo C."/>
            <person name="Racz N."/>
            <person name="Riley R."/>
            <person name="Savchenko A."/>
            <person name="Shiryaev A."/>
            <person name="Soop K."/>
            <person name="Spirin V."/>
            <person name="Szebenyi C."/>
            <person name="Tomsovsky M."/>
            <person name="Tulloss R.E."/>
            <person name="Uehling J."/>
            <person name="Grigoriev I.V."/>
            <person name="Vagvolgyi C."/>
            <person name="Papp T."/>
            <person name="Martin F.M."/>
            <person name="Miettinen O."/>
            <person name="Hibbett D.S."/>
            <person name="Nagy L.G."/>
        </authorList>
    </citation>
    <scope>NUCLEOTIDE SEQUENCE [LARGE SCALE GENOMIC DNA]</scope>
    <source>
        <strain evidence="1 2">NL-1719</strain>
    </source>
</reference>
<keyword evidence="2" id="KW-1185">Reference proteome</keyword>
<organism evidence="1 2">
    <name type="scientific">Pluteus cervinus</name>
    <dbReference type="NCBI Taxonomy" id="181527"/>
    <lineage>
        <taxon>Eukaryota</taxon>
        <taxon>Fungi</taxon>
        <taxon>Dikarya</taxon>
        <taxon>Basidiomycota</taxon>
        <taxon>Agaricomycotina</taxon>
        <taxon>Agaricomycetes</taxon>
        <taxon>Agaricomycetidae</taxon>
        <taxon>Agaricales</taxon>
        <taxon>Pluteineae</taxon>
        <taxon>Pluteaceae</taxon>
        <taxon>Pluteus</taxon>
    </lineage>
</organism>
<gene>
    <name evidence="1" type="ORF">BDN72DRAFT_737614</name>
</gene>
<name>A0ACD3BDK0_9AGAR</name>
<protein>
    <submittedName>
        <fullName evidence="1">Uncharacterized protein</fullName>
    </submittedName>
</protein>
<sequence>TTSPVASTSWTAGTPQTISWQDDGSAPSLKDFGVAKISIYAGNAQQQTLLQAITTNTDVSTTGSLQFTPDPTIGPDSSEYFIRFESVNTKDPKNPQYPALAFSAKFTLSGMSGQFSAAVQAQIDGQSTAPLAGASTSAAASAATSAGAGATTAKPSSASTTPSKSASAAGASHTNSAVSVKAGWIGALVGLVAG</sequence>